<feature type="domain" description="eCIS core" evidence="2">
    <location>
        <begin position="70"/>
        <end position="135"/>
    </location>
</feature>
<evidence type="ECO:0000256" key="1">
    <source>
        <dbReference type="SAM" id="MobiDB-lite"/>
    </source>
</evidence>
<dbReference type="Proteomes" id="UP000326354">
    <property type="component" value="Chromosome"/>
</dbReference>
<evidence type="ECO:0000313" key="3">
    <source>
        <dbReference type="EMBL" id="BBM82805.1"/>
    </source>
</evidence>
<name>A0A5S9F1N3_UABAM</name>
<protein>
    <submittedName>
        <fullName evidence="3">GTP pyrophosphokinase</fullName>
    </submittedName>
</protein>
<feature type="compositionally biased region" description="Polar residues" evidence="1">
    <location>
        <begin position="12"/>
        <end position="33"/>
    </location>
</feature>
<dbReference type="EMBL" id="AP019860">
    <property type="protein sequence ID" value="BBM82805.1"/>
    <property type="molecule type" value="Genomic_DNA"/>
</dbReference>
<keyword evidence="3" id="KW-0808">Transferase</keyword>
<dbReference type="KEGG" id="uam:UABAM_01148"/>
<keyword evidence="3" id="KW-0418">Kinase</keyword>
<gene>
    <name evidence="3" type="ORF">UABAM_01148</name>
</gene>
<dbReference type="GO" id="GO:0016301">
    <property type="term" value="F:kinase activity"/>
    <property type="evidence" value="ECO:0007669"/>
    <property type="project" value="UniProtKB-KW"/>
</dbReference>
<dbReference type="AlphaFoldDB" id="A0A5S9F1N3"/>
<dbReference type="RefSeq" id="WP_368239219.1">
    <property type="nucleotide sequence ID" value="NZ_JAZFBD010000084.1"/>
</dbReference>
<keyword evidence="4" id="KW-1185">Reference proteome</keyword>
<dbReference type="InterPro" id="IPR025295">
    <property type="entry name" value="eCIS_core_dom"/>
</dbReference>
<feature type="region of interest" description="Disordered" evidence="1">
    <location>
        <begin position="1"/>
        <end position="33"/>
    </location>
</feature>
<evidence type="ECO:0000313" key="4">
    <source>
        <dbReference type="Proteomes" id="UP000326354"/>
    </source>
</evidence>
<organism evidence="3 4">
    <name type="scientific">Uabimicrobium amorphum</name>
    <dbReference type="NCBI Taxonomy" id="2596890"/>
    <lineage>
        <taxon>Bacteria</taxon>
        <taxon>Pseudomonadati</taxon>
        <taxon>Planctomycetota</taxon>
        <taxon>Candidatus Uabimicrobiia</taxon>
        <taxon>Candidatus Uabimicrobiales</taxon>
        <taxon>Candidatus Uabimicrobiaceae</taxon>
        <taxon>Candidatus Uabimicrobium</taxon>
    </lineage>
</organism>
<dbReference type="InterPro" id="IPR043519">
    <property type="entry name" value="NT_sf"/>
</dbReference>
<dbReference type="Gene3D" id="3.30.460.10">
    <property type="entry name" value="Beta Polymerase, domain 2"/>
    <property type="match status" value="1"/>
</dbReference>
<dbReference type="Pfam" id="PF13699">
    <property type="entry name" value="eCIS_core"/>
    <property type="match status" value="1"/>
</dbReference>
<evidence type="ECO:0000259" key="2">
    <source>
        <dbReference type="Pfam" id="PF13699"/>
    </source>
</evidence>
<reference evidence="3 4" key="1">
    <citation type="submission" date="2019-08" db="EMBL/GenBank/DDBJ databases">
        <title>Complete genome sequence of Candidatus Uab amorphum.</title>
        <authorList>
            <person name="Shiratori T."/>
            <person name="Suzuki S."/>
            <person name="Kakizawa Y."/>
            <person name="Ishida K."/>
        </authorList>
    </citation>
    <scope>NUCLEOTIDE SEQUENCE [LARGE SCALE GENOMIC DNA]</scope>
    <source>
        <strain evidence="3 4">SRT547</strain>
    </source>
</reference>
<accession>A0A5S9F1N3</accession>
<dbReference type="SUPFAM" id="SSF81301">
    <property type="entry name" value="Nucleotidyltransferase"/>
    <property type="match status" value="1"/>
</dbReference>
<proteinExistence type="predicted"/>
<sequence length="638" mass="72683">MFHIPKRKNAKQKVSQTKPQDKPNTVPVQPTIQRTEDLFSLTHTEVMQLQKAAGNKAVQQLVSSENKTGLPDNLKRGIERLSGMDMSDIKVKYNSPEPAKVNAHAYAQGTNIHVAPKQEKHLAHEAWHTVQQKQGRVRPTKSIGGVPVNDSKSLEREADVMGKRASVIGRLISQFKVKEPVSEQRSRLVPIQRYIVNDDDQVVKLFPSKEEKEEQKVLLEELNTKVRSKIAELEDFHPKHLDTLVWSAMLKVDENPDRKFTIKDIVSYIKHFGAEKKLKGTETEDQLETSDQKLDTDEIVGADVDPAALKHAKELTMIYAVAVEEAKRLGNLTNLLLMKGGEKAKVVVRKFPGVKSMDRAAFKAVIKKKGETKQIADILASSLVFDDVEDLKDALPGIRAYLDNNKDNVTLVNIKNRFTTPSPQGYRDILMNVKLASGHVGEIQLHISKMIAAKKKGHKLYEDERELSEEFENIDIPYLKKMFKDIDTFFKNQTRDKKATIKHINTIRKARGLPQSEKATKLENEVKAADATKLKQELIKDLQKQAHDEFYGPAWKEEQKDFDPEVFDEIIKEIGKFKKKGDKSQDIQKTYKNLFGKTELIKLHEVFFVMAYELVRGYERELGRDVIDNLAKYSKSMT</sequence>
<feature type="compositionally biased region" description="Basic residues" evidence="1">
    <location>
        <begin position="1"/>
        <end position="11"/>
    </location>
</feature>